<keyword evidence="6 8" id="KW-1133">Transmembrane helix</keyword>
<protein>
    <recommendedName>
        <fullName evidence="9">Glycosyltransferase RgtA/B/C/D-like domain-containing protein</fullName>
    </recommendedName>
</protein>
<feature type="transmembrane region" description="Helical" evidence="8">
    <location>
        <begin position="106"/>
        <end position="125"/>
    </location>
</feature>
<feature type="transmembrane region" description="Helical" evidence="8">
    <location>
        <begin position="162"/>
        <end position="192"/>
    </location>
</feature>
<gene>
    <name evidence="10" type="ORF">AMQ22_00575</name>
</gene>
<feature type="transmembrane region" description="Helical" evidence="8">
    <location>
        <begin position="7"/>
        <end position="25"/>
    </location>
</feature>
<dbReference type="GO" id="GO:0008610">
    <property type="term" value="P:lipid biosynthetic process"/>
    <property type="evidence" value="ECO:0007669"/>
    <property type="project" value="UniProtKB-ARBA"/>
</dbReference>
<feature type="transmembrane region" description="Helical" evidence="8">
    <location>
        <begin position="81"/>
        <end position="100"/>
    </location>
</feature>
<evidence type="ECO:0000256" key="8">
    <source>
        <dbReference type="SAM" id="Phobius"/>
    </source>
</evidence>
<dbReference type="InterPro" id="IPR038731">
    <property type="entry name" value="RgtA/B/C-like"/>
</dbReference>
<evidence type="ECO:0000256" key="1">
    <source>
        <dbReference type="ARBA" id="ARBA00004651"/>
    </source>
</evidence>
<evidence type="ECO:0000313" key="11">
    <source>
        <dbReference type="Proteomes" id="UP000075398"/>
    </source>
</evidence>
<keyword evidence="4" id="KW-0808">Transferase</keyword>
<feature type="transmembrane region" description="Helical" evidence="8">
    <location>
        <begin position="45"/>
        <end position="69"/>
    </location>
</feature>
<evidence type="ECO:0000259" key="9">
    <source>
        <dbReference type="Pfam" id="PF13231"/>
    </source>
</evidence>
<keyword evidence="5 8" id="KW-0812">Transmembrane</keyword>
<proteinExistence type="predicted"/>
<evidence type="ECO:0000256" key="4">
    <source>
        <dbReference type="ARBA" id="ARBA00022679"/>
    </source>
</evidence>
<dbReference type="GO" id="GO:0016763">
    <property type="term" value="F:pentosyltransferase activity"/>
    <property type="evidence" value="ECO:0007669"/>
    <property type="project" value="TreeGrafter"/>
</dbReference>
<sequence>MKINKYFLAVIILTIVALIIRIYNISYNSIWSDEEFTLTFSKQSFYDIFFGIIAGEFNPPIFFWIEHIVHLTIGIETEFKLRIASAIFGALTIPIFYLIGKEIYNEKGGLIISTLVTFSTFHIFYSQEARAYTLMLLFISLSTLYFIKIIKSENAVENKNWILFATFSALAFWTHFYSFVFTICSFLYGIIFKRNLYKIWGKSIILYSWLSLPIVIIAMSLLEWRVTAPITYGYKGFILVKYIIEQFLEYNTISTALFVYLTMFGLLYLITKRRDVLKLCGFYFIAVILISVILSYVFPFMPKYTIFLLPFFYVLCAGAYYFFERYISPQKAFPIFMIVCIVASVWVLGFYYTKPSKDDWRSFSNELAQLTKDGDNVIISANTIEPVLRYYYNSTLDNTTVIPLPLTRAAIEGYYYNNTKPTYIILHGLSVMPNNDLREWMNSHTEYITSYQNIELFFLNPNLIN</sequence>
<feature type="transmembrane region" description="Helical" evidence="8">
    <location>
        <begin position="276"/>
        <end position="298"/>
    </location>
</feature>
<comment type="subcellular location">
    <subcellularLocation>
        <location evidence="1">Cell membrane</location>
        <topology evidence="1">Multi-pass membrane protein</topology>
    </subcellularLocation>
</comment>
<dbReference type="Pfam" id="PF13231">
    <property type="entry name" value="PMT_2"/>
    <property type="match status" value="1"/>
</dbReference>
<reference evidence="10 11" key="1">
    <citation type="journal article" date="2016" name="ISME J.">
        <title>Chasing the elusive Euryarchaeota class WSA2: genomes reveal a uniquely fastidious methyl-reducing methanogen.</title>
        <authorList>
            <person name="Nobu M.K."/>
            <person name="Narihiro T."/>
            <person name="Kuroda K."/>
            <person name="Mei R."/>
            <person name="Liu W.T."/>
        </authorList>
    </citation>
    <scope>NUCLEOTIDE SEQUENCE [LARGE SCALE GENOMIC DNA]</scope>
    <source>
        <strain evidence="10">U1lsi0528_Bin055</strain>
    </source>
</reference>
<evidence type="ECO:0000256" key="7">
    <source>
        <dbReference type="ARBA" id="ARBA00023136"/>
    </source>
</evidence>
<dbReference type="InterPro" id="IPR050297">
    <property type="entry name" value="LipidA_mod_glycosyltrf_83"/>
</dbReference>
<dbReference type="Proteomes" id="UP000075398">
    <property type="component" value="Unassembled WGS sequence"/>
</dbReference>
<dbReference type="PANTHER" id="PTHR33908:SF11">
    <property type="entry name" value="MEMBRANE PROTEIN"/>
    <property type="match status" value="1"/>
</dbReference>
<feature type="transmembrane region" description="Helical" evidence="8">
    <location>
        <begin position="132"/>
        <end position="150"/>
    </location>
</feature>
<dbReference type="EMBL" id="LNGC01000016">
    <property type="protein sequence ID" value="KYC52784.1"/>
    <property type="molecule type" value="Genomic_DNA"/>
</dbReference>
<organism evidence="10 11">
    <name type="scientific">Candidatus Methanofastidiosum methylothiophilum</name>
    <dbReference type="NCBI Taxonomy" id="1705564"/>
    <lineage>
        <taxon>Archaea</taxon>
        <taxon>Methanobacteriati</taxon>
        <taxon>Methanobacteriota</taxon>
        <taxon>Stenosarchaea group</taxon>
        <taxon>Candidatus Methanofastidiosia</taxon>
        <taxon>Candidatus Methanofastidiosales</taxon>
        <taxon>Candidatus Methanofastidiosaceae</taxon>
        <taxon>Candidatus Methanofastidiosum</taxon>
    </lineage>
</organism>
<dbReference type="PANTHER" id="PTHR33908">
    <property type="entry name" value="MANNOSYLTRANSFERASE YKCB-RELATED"/>
    <property type="match status" value="1"/>
</dbReference>
<dbReference type="AlphaFoldDB" id="A0A150J752"/>
<feature type="transmembrane region" description="Helical" evidence="8">
    <location>
        <begin position="304"/>
        <end position="323"/>
    </location>
</feature>
<keyword evidence="7 8" id="KW-0472">Membrane</keyword>
<feature type="transmembrane region" description="Helical" evidence="8">
    <location>
        <begin position="335"/>
        <end position="353"/>
    </location>
</feature>
<feature type="transmembrane region" description="Helical" evidence="8">
    <location>
        <begin position="250"/>
        <end position="269"/>
    </location>
</feature>
<name>A0A150J752_9EURY</name>
<evidence type="ECO:0000256" key="3">
    <source>
        <dbReference type="ARBA" id="ARBA00022676"/>
    </source>
</evidence>
<keyword evidence="3" id="KW-0328">Glycosyltransferase</keyword>
<evidence type="ECO:0000256" key="5">
    <source>
        <dbReference type="ARBA" id="ARBA00022692"/>
    </source>
</evidence>
<keyword evidence="2" id="KW-1003">Cell membrane</keyword>
<comment type="caution">
    <text evidence="10">The sequence shown here is derived from an EMBL/GenBank/DDBJ whole genome shotgun (WGS) entry which is preliminary data.</text>
</comment>
<evidence type="ECO:0000256" key="6">
    <source>
        <dbReference type="ARBA" id="ARBA00022989"/>
    </source>
</evidence>
<feature type="domain" description="Glycosyltransferase RgtA/B/C/D-like" evidence="9">
    <location>
        <begin position="59"/>
        <end position="218"/>
    </location>
</feature>
<feature type="transmembrane region" description="Helical" evidence="8">
    <location>
        <begin position="204"/>
        <end position="222"/>
    </location>
</feature>
<evidence type="ECO:0000313" key="10">
    <source>
        <dbReference type="EMBL" id="KYC52784.1"/>
    </source>
</evidence>
<accession>A0A150J752</accession>
<evidence type="ECO:0000256" key="2">
    <source>
        <dbReference type="ARBA" id="ARBA00022475"/>
    </source>
</evidence>
<dbReference type="GO" id="GO:0005886">
    <property type="term" value="C:plasma membrane"/>
    <property type="evidence" value="ECO:0007669"/>
    <property type="project" value="UniProtKB-SubCell"/>
</dbReference>